<keyword evidence="15" id="KW-0547">Nucleotide-binding</keyword>
<dbReference type="EC" id="1.3.1.-" evidence="12"/>
<dbReference type="InterPro" id="IPR035587">
    <property type="entry name" value="DUS-like_FMN-bd"/>
</dbReference>
<feature type="binding site" evidence="12">
    <location>
        <begin position="208"/>
        <end position="210"/>
    </location>
    <ligand>
        <name>FMN</name>
        <dbReference type="ChEBI" id="CHEBI:58210"/>
    </ligand>
</feature>
<dbReference type="PANTHER" id="PTHR45846:SF1">
    <property type="entry name" value="TRNA-DIHYDROURIDINE(47) SYNTHASE [NAD(P)(+)]-LIKE"/>
    <property type="match status" value="1"/>
</dbReference>
<feature type="binding site" evidence="15">
    <location>
        <position position="177"/>
    </location>
    <ligand>
        <name>FMN</name>
        <dbReference type="ChEBI" id="CHEBI:58210"/>
    </ligand>
</feature>
<dbReference type="Gene3D" id="1.10.1200.80">
    <property type="entry name" value="Putative flavin oxidoreducatase, domain 2"/>
    <property type="match status" value="1"/>
</dbReference>
<dbReference type="Proteomes" id="UP001320119">
    <property type="component" value="Chromosome"/>
</dbReference>
<evidence type="ECO:0000256" key="6">
    <source>
        <dbReference type="ARBA" id="ARBA00022694"/>
    </source>
</evidence>
<dbReference type="KEGG" id="marq:MARGE09_P0498"/>
<evidence type="ECO:0000256" key="11">
    <source>
        <dbReference type="ARBA" id="ARBA00048802"/>
    </source>
</evidence>
<sequence length="340" mass="37145">MYPRGINLFHIGPYAIEGRAVLAPMAGISDQPFRNLCRTQGAALAVSEMVTSQTHLWQSRKSQNRLKSDGENGLRSVQIAGSEPTQMAEAAKACVDAGAHIVDINMGCPAKKVCNKAAGSALLQDEGLVNDILQAVVEASLVPVTLKIRTGWDTNNKNACRIARIAQDAGIQLLTVHGRTRACRFNGEAEYSTIAAVVTETDLPVIANGDINSPEKAQQVLEQTGAAAVMIGRATQGNPWLFQQINAFLATGEKAQQPHLAEVAQTLLKHLNAMYNFYGQEHGVRIARKHFAWYMDKHLPTQEAVKAARRQFNPLLLPQEQLKLVRTLFTEHLPLEEEAA</sequence>
<comment type="similarity">
    <text evidence="13">Belongs to the dus family.</text>
</comment>
<keyword evidence="8 12" id="KW-0694">RNA-binding</keyword>
<keyword evidence="9 12" id="KW-0560">Oxidoreductase</keyword>
<dbReference type="Pfam" id="PF01207">
    <property type="entry name" value="Dus"/>
    <property type="match status" value="1"/>
</dbReference>
<dbReference type="GO" id="GO:0010181">
    <property type="term" value="F:FMN binding"/>
    <property type="evidence" value="ECO:0007669"/>
    <property type="project" value="UniProtKB-UniRule"/>
</dbReference>
<evidence type="ECO:0000256" key="5">
    <source>
        <dbReference type="ARBA" id="ARBA00022643"/>
    </source>
</evidence>
<evidence type="ECO:0000313" key="18">
    <source>
        <dbReference type="Proteomes" id="UP001320119"/>
    </source>
</evidence>
<evidence type="ECO:0000256" key="10">
    <source>
        <dbReference type="ARBA" id="ARBA00048205"/>
    </source>
</evidence>
<keyword evidence="18" id="KW-1185">Reference proteome</keyword>
<dbReference type="InterPro" id="IPR013785">
    <property type="entry name" value="Aldolase_TIM"/>
</dbReference>
<evidence type="ECO:0000256" key="4">
    <source>
        <dbReference type="ARBA" id="ARBA00022630"/>
    </source>
</evidence>
<comment type="function">
    <text evidence="2 12 13">Catalyzes the synthesis of 5,6-dihydrouridine (D), a modified base found in the D-loop of most tRNAs, via the reduction of the C5-C6 double bond in target uridines.</text>
</comment>
<evidence type="ECO:0000256" key="8">
    <source>
        <dbReference type="ARBA" id="ARBA00022884"/>
    </source>
</evidence>
<dbReference type="GO" id="GO:0000049">
    <property type="term" value="F:tRNA binding"/>
    <property type="evidence" value="ECO:0007669"/>
    <property type="project" value="UniProtKB-UniRule"/>
</dbReference>
<dbReference type="PIRSF" id="PIRSF006621">
    <property type="entry name" value="Dus"/>
    <property type="match status" value="1"/>
</dbReference>
<keyword evidence="5 12" id="KW-0288">FMN</keyword>
<evidence type="ECO:0000256" key="3">
    <source>
        <dbReference type="ARBA" id="ARBA00022555"/>
    </source>
</evidence>
<evidence type="ECO:0000256" key="7">
    <source>
        <dbReference type="ARBA" id="ARBA00022857"/>
    </source>
</evidence>
<evidence type="ECO:0000256" key="14">
    <source>
        <dbReference type="PIRSR" id="PIRSR006621-1"/>
    </source>
</evidence>
<dbReference type="InterPro" id="IPR032887">
    <property type="entry name" value="DusB"/>
</dbReference>
<dbReference type="AlphaFoldDB" id="A0AAN1WEV0"/>
<dbReference type="PROSITE" id="PS01136">
    <property type="entry name" value="UPF0034"/>
    <property type="match status" value="1"/>
</dbReference>
<evidence type="ECO:0000256" key="13">
    <source>
        <dbReference type="PIRNR" id="PIRNR006621"/>
    </source>
</evidence>
<feature type="binding site" evidence="12 15">
    <location>
        <begin position="24"/>
        <end position="26"/>
    </location>
    <ligand>
        <name>FMN</name>
        <dbReference type="ChEBI" id="CHEBI:58210"/>
    </ligand>
</feature>
<gene>
    <name evidence="12" type="primary">dusB</name>
    <name evidence="17" type="ORF">MARGE09_P0498</name>
</gene>
<evidence type="ECO:0000313" key="17">
    <source>
        <dbReference type="EMBL" id="BCD96298.1"/>
    </source>
</evidence>
<dbReference type="InterPro" id="IPR018517">
    <property type="entry name" value="tRNA_hU_synthase_CS"/>
</dbReference>
<evidence type="ECO:0000256" key="12">
    <source>
        <dbReference type="HAMAP-Rule" id="MF_02042"/>
    </source>
</evidence>
<comment type="cofactor">
    <cofactor evidence="1 12 13 15">
        <name>FMN</name>
        <dbReference type="ChEBI" id="CHEBI:58210"/>
    </cofactor>
</comment>
<feature type="binding site" evidence="12 15">
    <location>
        <position position="147"/>
    </location>
    <ligand>
        <name>FMN</name>
        <dbReference type="ChEBI" id="CHEBI:58210"/>
    </ligand>
</feature>
<dbReference type="InterPro" id="IPR024036">
    <property type="entry name" value="tRNA-dHydroUridine_Synthase_C"/>
</dbReference>
<evidence type="ECO:0000256" key="1">
    <source>
        <dbReference type="ARBA" id="ARBA00001917"/>
    </source>
</evidence>
<feature type="domain" description="DUS-like FMN-binding" evidence="16">
    <location>
        <begin position="22"/>
        <end position="326"/>
    </location>
</feature>
<evidence type="ECO:0000256" key="15">
    <source>
        <dbReference type="PIRSR" id="PIRSR006621-2"/>
    </source>
</evidence>
<dbReference type="PANTHER" id="PTHR45846">
    <property type="entry name" value="TRNA-DIHYDROURIDINE(47) SYNTHASE [NAD(P)(+)]-LIKE"/>
    <property type="match status" value="1"/>
</dbReference>
<dbReference type="SUPFAM" id="SSF51395">
    <property type="entry name" value="FMN-linked oxidoreductases"/>
    <property type="match status" value="1"/>
</dbReference>
<evidence type="ECO:0000259" key="16">
    <source>
        <dbReference type="Pfam" id="PF01207"/>
    </source>
</evidence>
<keyword evidence="7 12" id="KW-0521">NADP</keyword>
<accession>A0AAN1WEV0</accession>
<dbReference type="HAMAP" id="MF_02042">
    <property type="entry name" value="DusB_subfam"/>
    <property type="match status" value="1"/>
</dbReference>
<dbReference type="GO" id="GO:0050660">
    <property type="term" value="F:flavin adenine dinucleotide binding"/>
    <property type="evidence" value="ECO:0007669"/>
    <property type="project" value="InterPro"/>
</dbReference>
<dbReference type="InterPro" id="IPR004652">
    <property type="entry name" value="DusB-like"/>
</dbReference>
<dbReference type="NCBIfam" id="TIGR00737">
    <property type="entry name" value="nifR3_yhdG"/>
    <property type="match status" value="1"/>
</dbReference>
<dbReference type="EMBL" id="AP023086">
    <property type="protein sequence ID" value="BCD96298.1"/>
    <property type="molecule type" value="Genomic_DNA"/>
</dbReference>
<keyword evidence="4 12" id="KW-0285">Flavoprotein</keyword>
<keyword evidence="3 12" id="KW-0820">tRNA-binding</keyword>
<protein>
    <recommendedName>
        <fullName evidence="12">tRNA-dihydrouridine synthase B</fullName>
        <ecNumber evidence="12">1.3.1.-</ecNumber>
    </recommendedName>
</protein>
<comment type="catalytic activity">
    <reaction evidence="11 12">
        <text>a 5,6-dihydrouridine in tRNA + NAD(+) = a uridine in tRNA + NADH + H(+)</text>
        <dbReference type="Rhea" id="RHEA:54452"/>
        <dbReference type="Rhea" id="RHEA-COMP:13339"/>
        <dbReference type="Rhea" id="RHEA-COMP:13887"/>
        <dbReference type="ChEBI" id="CHEBI:15378"/>
        <dbReference type="ChEBI" id="CHEBI:57540"/>
        <dbReference type="ChEBI" id="CHEBI:57945"/>
        <dbReference type="ChEBI" id="CHEBI:65315"/>
        <dbReference type="ChEBI" id="CHEBI:74443"/>
    </reaction>
</comment>
<feature type="active site" description="Proton donor" evidence="12 14">
    <location>
        <position position="108"/>
    </location>
</feature>
<dbReference type="GO" id="GO:0017150">
    <property type="term" value="F:tRNA dihydrouridine synthase activity"/>
    <property type="evidence" value="ECO:0007669"/>
    <property type="project" value="UniProtKB-UniRule"/>
</dbReference>
<feature type="binding site" evidence="12 15">
    <location>
        <position position="78"/>
    </location>
    <ligand>
        <name>FMN</name>
        <dbReference type="ChEBI" id="CHEBI:58210"/>
    </ligand>
</feature>
<comment type="catalytic activity">
    <reaction evidence="10 12">
        <text>a 5,6-dihydrouridine in tRNA + NADP(+) = a uridine in tRNA + NADPH + H(+)</text>
        <dbReference type="Rhea" id="RHEA:23624"/>
        <dbReference type="Rhea" id="RHEA-COMP:13339"/>
        <dbReference type="Rhea" id="RHEA-COMP:13887"/>
        <dbReference type="ChEBI" id="CHEBI:15378"/>
        <dbReference type="ChEBI" id="CHEBI:57783"/>
        <dbReference type="ChEBI" id="CHEBI:58349"/>
        <dbReference type="ChEBI" id="CHEBI:65315"/>
        <dbReference type="ChEBI" id="CHEBI:74443"/>
    </reaction>
</comment>
<feature type="binding site" evidence="12 15">
    <location>
        <begin position="232"/>
        <end position="233"/>
    </location>
    <ligand>
        <name>FMN</name>
        <dbReference type="ChEBI" id="CHEBI:58210"/>
    </ligand>
</feature>
<organism evidence="17 18">
    <name type="scientific">Marinagarivorans cellulosilyticus</name>
    <dbReference type="NCBI Taxonomy" id="2721545"/>
    <lineage>
        <taxon>Bacteria</taxon>
        <taxon>Pseudomonadati</taxon>
        <taxon>Pseudomonadota</taxon>
        <taxon>Gammaproteobacteria</taxon>
        <taxon>Cellvibrionales</taxon>
        <taxon>Cellvibrionaceae</taxon>
        <taxon>Marinagarivorans</taxon>
    </lineage>
</organism>
<proteinExistence type="inferred from homology"/>
<dbReference type="InterPro" id="IPR001269">
    <property type="entry name" value="DUS_fam"/>
</dbReference>
<name>A0AAN1WEV0_9GAMM</name>
<comment type="similarity">
    <text evidence="12">Belongs to the Dus family. DusB subfamily.</text>
</comment>
<evidence type="ECO:0000256" key="9">
    <source>
        <dbReference type="ARBA" id="ARBA00023002"/>
    </source>
</evidence>
<keyword evidence="6 12" id="KW-0819">tRNA processing</keyword>
<reference evidence="17 18" key="1">
    <citation type="journal article" date="2022" name="IScience">
        <title>An ultrasensitive nanofiber-based assay for enzymatic hydrolysis and deep-sea microbial degradation of cellulose.</title>
        <authorList>
            <person name="Tsudome M."/>
            <person name="Tachioka M."/>
            <person name="Miyazaki M."/>
            <person name="Uchimura K."/>
            <person name="Tsuda M."/>
            <person name="Takaki Y."/>
            <person name="Deguchi S."/>
        </authorList>
    </citation>
    <scope>NUCLEOTIDE SEQUENCE [LARGE SCALE GENOMIC DNA]</scope>
    <source>
        <strain evidence="17 18">GE09</strain>
    </source>
</reference>
<evidence type="ECO:0000256" key="2">
    <source>
        <dbReference type="ARBA" id="ARBA00002790"/>
    </source>
</evidence>
<dbReference type="CDD" id="cd02801">
    <property type="entry name" value="DUS_like_FMN"/>
    <property type="match status" value="1"/>
</dbReference>
<dbReference type="Gene3D" id="3.20.20.70">
    <property type="entry name" value="Aldolase class I"/>
    <property type="match status" value="1"/>
</dbReference>